<protein>
    <recommendedName>
        <fullName evidence="3">DUF3592 domain-containing protein</fullName>
    </recommendedName>
</protein>
<organism evidence="1 2">
    <name type="scientific">Microlunatus aurantiacus</name>
    <dbReference type="NCBI Taxonomy" id="446786"/>
    <lineage>
        <taxon>Bacteria</taxon>
        <taxon>Bacillati</taxon>
        <taxon>Actinomycetota</taxon>
        <taxon>Actinomycetes</taxon>
        <taxon>Propionibacteriales</taxon>
        <taxon>Propionibacteriaceae</taxon>
        <taxon>Microlunatus</taxon>
    </lineage>
</organism>
<evidence type="ECO:0000313" key="2">
    <source>
        <dbReference type="Proteomes" id="UP001500051"/>
    </source>
</evidence>
<name>A0ABP7DBR6_9ACTN</name>
<sequence length="150" mass="16695">MLLPLLVLGFWLSARHEADRFAHHSVLADARITGSDLGCLGAMGSPSSTGVGWRNAIRYDIAIPYAGGVHLTRVTRPCDVIPPDFGRGRGYIWVEYDVDHPDRVRVQGDPTADARVRWLWQLLVTVLAAEGFVLLWRRRQSTAVAPAPRR</sequence>
<gene>
    <name evidence="1" type="ORF">GCM10022204_18860</name>
</gene>
<comment type="caution">
    <text evidence="1">The sequence shown here is derived from an EMBL/GenBank/DDBJ whole genome shotgun (WGS) entry which is preliminary data.</text>
</comment>
<reference evidence="2" key="1">
    <citation type="journal article" date="2019" name="Int. J. Syst. Evol. Microbiol.">
        <title>The Global Catalogue of Microorganisms (GCM) 10K type strain sequencing project: providing services to taxonomists for standard genome sequencing and annotation.</title>
        <authorList>
            <consortium name="The Broad Institute Genomics Platform"/>
            <consortium name="The Broad Institute Genome Sequencing Center for Infectious Disease"/>
            <person name="Wu L."/>
            <person name="Ma J."/>
        </authorList>
    </citation>
    <scope>NUCLEOTIDE SEQUENCE [LARGE SCALE GENOMIC DNA]</scope>
    <source>
        <strain evidence="2">JCM 16548</strain>
    </source>
</reference>
<dbReference type="EMBL" id="BAAAYX010000004">
    <property type="protein sequence ID" value="GAA3702127.1"/>
    <property type="molecule type" value="Genomic_DNA"/>
</dbReference>
<proteinExistence type="predicted"/>
<dbReference type="Proteomes" id="UP001500051">
    <property type="component" value="Unassembled WGS sequence"/>
</dbReference>
<accession>A0ABP7DBR6</accession>
<keyword evidence="2" id="KW-1185">Reference proteome</keyword>
<evidence type="ECO:0000313" key="1">
    <source>
        <dbReference type="EMBL" id="GAA3702127.1"/>
    </source>
</evidence>
<evidence type="ECO:0008006" key="3">
    <source>
        <dbReference type="Google" id="ProtNLM"/>
    </source>
</evidence>
<dbReference type="RefSeq" id="WP_344812071.1">
    <property type="nucleotide sequence ID" value="NZ_BAAAYX010000004.1"/>
</dbReference>